<keyword evidence="1" id="KW-0597">Phosphoprotein</keyword>
<dbReference type="Ensembl" id="ENSAZOT00000023439.1">
    <property type="protein sequence ID" value="ENSAZOP00000021808.1"/>
    <property type="gene ID" value="ENSAZOG00000014158.1"/>
</dbReference>
<evidence type="ECO:0000259" key="5">
    <source>
        <dbReference type="PROSITE" id="PS50206"/>
    </source>
</evidence>
<proteinExistence type="predicted"/>
<dbReference type="PRINTS" id="PR01764">
    <property type="entry name" value="MAPKPHPHTASE"/>
</dbReference>
<feature type="compositionally biased region" description="Low complexity" evidence="4">
    <location>
        <begin position="336"/>
        <end position="374"/>
    </location>
</feature>
<organism evidence="6 7">
    <name type="scientific">Anas zonorhyncha</name>
    <name type="common">Eastern spot-billed duck</name>
    <dbReference type="NCBI Taxonomy" id="75864"/>
    <lineage>
        <taxon>Eukaryota</taxon>
        <taxon>Metazoa</taxon>
        <taxon>Chordata</taxon>
        <taxon>Craniata</taxon>
        <taxon>Vertebrata</taxon>
        <taxon>Euteleostomi</taxon>
        <taxon>Archelosauria</taxon>
        <taxon>Archosauria</taxon>
        <taxon>Dinosauria</taxon>
        <taxon>Saurischia</taxon>
        <taxon>Theropoda</taxon>
        <taxon>Coelurosauria</taxon>
        <taxon>Aves</taxon>
        <taxon>Neognathae</taxon>
        <taxon>Galloanserae</taxon>
        <taxon>Anseriformes</taxon>
        <taxon>Anatidae</taxon>
        <taxon>Anatinae</taxon>
        <taxon>Anas</taxon>
    </lineage>
</organism>
<dbReference type="GO" id="GO:0017017">
    <property type="term" value="F:MAP kinase tyrosine/serine/threonine phosphatase activity"/>
    <property type="evidence" value="ECO:0007669"/>
    <property type="project" value="InterPro"/>
</dbReference>
<comment type="catalytic activity">
    <reaction evidence="3">
        <text>O-phospho-L-threonyl-[protein] + H2O = L-threonyl-[protein] + phosphate</text>
        <dbReference type="Rhea" id="RHEA:47004"/>
        <dbReference type="Rhea" id="RHEA-COMP:11060"/>
        <dbReference type="Rhea" id="RHEA-COMP:11605"/>
        <dbReference type="ChEBI" id="CHEBI:15377"/>
        <dbReference type="ChEBI" id="CHEBI:30013"/>
        <dbReference type="ChEBI" id="CHEBI:43474"/>
        <dbReference type="ChEBI" id="CHEBI:61977"/>
        <dbReference type="EC" id="3.1.3.16"/>
    </reaction>
</comment>
<reference evidence="6" key="1">
    <citation type="submission" date="2025-08" db="UniProtKB">
        <authorList>
            <consortium name="Ensembl"/>
        </authorList>
    </citation>
    <scope>IDENTIFICATION</scope>
</reference>
<dbReference type="SUPFAM" id="SSF52821">
    <property type="entry name" value="Rhodanese/Cell cycle control phosphatase"/>
    <property type="match status" value="1"/>
</dbReference>
<dbReference type="GO" id="GO:0004722">
    <property type="term" value="F:protein serine/threonine phosphatase activity"/>
    <property type="evidence" value="ECO:0007669"/>
    <property type="project" value="UniProtKB-EC"/>
</dbReference>
<sequence length="571" mass="59557">MAGARSRPPVAFLFFFMNGGGDVSAPRPFPRAPAIHAAGAARRGGAGRGGSKGTEAPGGRGDRDGDRDRDRDTATTMVATEGLREMEGSALRRLVGRDEASPGPGGGGPGGSSGGPGGSSGGPGRCLVLDCRPFLAHSAGHIRGALNVRCNTIVRRRAKGAVSLEQILPAEGEVRARLRAGLYAAVVVYDERSPRAEALRDDSTVALVVRALRRDSARADIRLLAGGYERFASEYPEFCAKTKTLSSISPLSSAEPLDLGFSSCGTPLHDQVGPETPCAAGLPAPCLPSLVAIGSCFSLPALPQPALCPAPRSPAVFLSTRVAPWKSFPSSTLAAPTTPRGGTRSTRWASRRCSTSPPTAPTTSRGTTSTSASPWRTTTKPTSAPGSWRQSSTSVSACSELLRPCFFTSLGQGLGSLEGCQPHVSLFPCRLGEGVLRPGPRPLPGWHLPLSHHLPGLPDDEEARQAGGGLRIRQAAPQHHLPQLQLHGAAAAVRVSGLGHLLRRGSRQPLGDIAGAGQGRLHPQLPVCLQLPRLCGRPRRPQQPPVPAQPHHDVPQLLAQGPRPARQMGAA</sequence>
<dbReference type="PROSITE" id="PS50206">
    <property type="entry name" value="RHODANESE_3"/>
    <property type="match status" value="1"/>
</dbReference>
<dbReference type="InterPro" id="IPR008343">
    <property type="entry name" value="MKP"/>
</dbReference>
<evidence type="ECO:0000256" key="2">
    <source>
        <dbReference type="ARBA" id="ARBA00047761"/>
    </source>
</evidence>
<dbReference type="Proteomes" id="UP000694549">
    <property type="component" value="Unplaced"/>
</dbReference>
<feature type="domain" description="Rhodanese" evidence="5">
    <location>
        <begin position="122"/>
        <end position="240"/>
    </location>
</feature>
<dbReference type="SMART" id="SM00450">
    <property type="entry name" value="RHOD"/>
    <property type="match status" value="1"/>
</dbReference>
<feature type="region of interest" description="Disordered" evidence="4">
    <location>
        <begin position="329"/>
        <end position="391"/>
    </location>
</feature>
<feature type="compositionally biased region" description="Gly residues" evidence="4">
    <location>
        <begin position="42"/>
        <end position="59"/>
    </location>
</feature>
<feature type="compositionally biased region" description="Gly residues" evidence="4">
    <location>
        <begin position="103"/>
        <end position="121"/>
    </location>
</feature>
<feature type="compositionally biased region" description="Basic and acidic residues" evidence="4">
    <location>
        <begin position="60"/>
        <end position="72"/>
    </location>
</feature>
<comment type="catalytic activity">
    <reaction evidence="2">
        <text>O-phospho-L-seryl-[protein] + H2O = L-seryl-[protein] + phosphate</text>
        <dbReference type="Rhea" id="RHEA:20629"/>
        <dbReference type="Rhea" id="RHEA-COMP:9863"/>
        <dbReference type="Rhea" id="RHEA-COMP:11604"/>
        <dbReference type="ChEBI" id="CHEBI:15377"/>
        <dbReference type="ChEBI" id="CHEBI:29999"/>
        <dbReference type="ChEBI" id="CHEBI:43474"/>
        <dbReference type="ChEBI" id="CHEBI:83421"/>
        <dbReference type="EC" id="3.1.3.16"/>
    </reaction>
</comment>
<dbReference type="FunFam" id="3.40.250.10:FF:000027">
    <property type="entry name" value="Dual specificity phosphatase 4"/>
    <property type="match status" value="1"/>
</dbReference>
<keyword evidence="7" id="KW-1185">Reference proteome</keyword>
<dbReference type="Gene3D" id="3.40.250.10">
    <property type="entry name" value="Rhodanese-like domain"/>
    <property type="match status" value="1"/>
</dbReference>
<name>A0A8B9ZWS0_9AVES</name>
<dbReference type="InterPro" id="IPR036873">
    <property type="entry name" value="Rhodanese-like_dom_sf"/>
</dbReference>
<feature type="compositionally biased region" description="Polar residues" evidence="4">
    <location>
        <begin position="375"/>
        <end position="391"/>
    </location>
</feature>
<feature type="region of interest" description="Disordered" evidence="4">
    <location>
        <begin position="22"/>
        <end position="72"/>
    </location>
</feature>
<accession>A0A8B9ZWS0</accession>
<dbReference type="AlphaFoldDB" id="A0A8B9ZWS0"/>
<evidence type="ECO:0000256" key="3">
    <source>
        <dbReference type="ARBA" id="ARBA00048336"/>
    </source>
</evidence>
<protein>
    <submittedName>
        <fullName evidence="6">Dual specificity phosphatase 4</fullName>
    </submittedName>
</protein>
<feature type="region of interest" description="Disordered" evidence="4">
    <location>
        <begin position="96"/>
        <end position="121"/>
    </location>
</feature>
<evidence type="ECO:0000313" key="7">
    <source>
        <dbReference type="Proteomes" id="UP000694549"/>
    </source>
</evidence>
<dbReference type="InterPro" id="IPR001763">
    <property type="entry name" value="Rhodanese-like_dom"/>
</dbReference>
<evidence type="ECO:0000313" key="6">
    <source>
        <dbReference type="Ensembl" id="ENSAZOP00000021808.1"/>
    </source>
</evidence>
<dbReference type="CDD" id="cd01446">
    <property type="entry name" value="DSP_MapKP"/>
    <property type="match status" value="1"/>
</dbReference>
<dbReference type="Pfam" id="PF00581">
    <property type="entry name" value="Rhodanese"/>
    <property type="match status" value="1"/>
</dbReference>
<evidence type="ECO:0000256" key="4">
    <source>
        <dbReference type="SAM" id="MobiDB-lite"/>
    </source>
</evidence>
<feature type="region of interest" description="Disordered" evidence="4">
    <location>
        <begin position="536"/>
        <end position="571"/>
    </location>
</feature>
<reference evidence="6" key="2">
    <citation type="submission" date="2025-09" db="UniProtKB">
        <authorList>
            <consortium name="Ensembl"/>
        </authorList>
    </citation>
    <scope>IDENTIFICATION</scope>
</reference>
<evidence type="ECO:0000256" key="1">
    <source>
        <dbReference type="ARBA" id="ARBA00022553"/>
    </source>
</evidence>